<dbReference type="PROSITE" id="PS50956">
    <property type="entry name" value="HTH_ASNC_2"/>
    <property type="match status" value="1"/>
</dbReference>
<dbReference type="Pfam" id="PF01037">
    <property type="entry name" value="AsnC_trans_reg"/>
    <property type="match status" value="1"/>
</dbReference>
<evidence type="ECO:0000313" key="6">
    <source>
        <dbReference type="Proteomes" id="UP000199064"/>
    </source>
</evidence>
<sequence>MLKLDDRDLKILGILQREGRISKAALAERVNLTPAPCWERLKRLEKAGIITGYRAEVALAKLAPHIAVFMAAELSGHRAEDFQRFERSVQDIDEITGCWAVGGGFDYILQIIARDIDTYQRLVDRLLEMNVGLARYFTYIVTKPVKQPGAFPLGVLVNTDETAQKE</sequence>
<keyword evidence="2" id="KW-0238">DNA-binding</keyword>
<dbReference type="Gene3D" id="1.10.10.10">
    <property type="entry name" value="Winged helix-like DNA-binding domain superfamily/Winged helix DNA-binding domain"/>
    <property type="match status" value="1"/>
</dbReference>
<dbReference type="InterPro" id="IPR036390">
    <property type="entry name" value="WH_DNA-bd_sf"/>
</dbReference>
<evidence type="ECO:0000256" key="2">
    <source>
        <dbReference type="ARBA" id="ARBA00023125"/>
    </source>
</evidence>
<evidence type="ECO:0000259" key="4">
    <source>
        <dbReference type="PROSITE" id="PS50956"/>
    </source>
</evidence>
<reference evidence="6" key="1">
    <citation type="submission" date="2016-10" db="EMBL/GenBank/DDBJ databases">
        <authorList>
            <person name="Varghese N."/>
            <person name="Submissions S."/>
        </authorList>
    </citation>
    <scope>NUCLEOTIDE SEQUENCE [LARGE SCALE GENOMIC DNA]</scope>
    <source>
        <strain evidence="6">ES.061</strain>
    </source>
</reference>
<dbReference type="PANTHER" id="PTHR30154">
    <property type="entry name" value="LEUCINE-RESPONSIVE REGULATORY PROTEIN"/>
    <property type="match status" value="1"/>
</dbReference>
<dbReference type="InterPro" id="IPR019888">
    <property type="entry name" value="Tscrpt_reg_AsnC-like"/>
</dbReference>
<dbReference type="Proteomes" id="UP000199064">
    <property type="component" value="Unassembled WGS sequence"/>
</dbReference>
<dbReference type="PANTHER" id="PTHR30154:SF34">
    <property type="entry name" value="TRANSCRIPTIONAL REGULATOR AZLB"/>
    <property type="match status" value="1"/>
</dbReference>
<evidence type="ECO:0000256" key="3">
    <source>
        <dbReference type="ARBA" id="ARBA00023163"/>
    </source>
</evidence>
<name>A0A1H4IMH0_9HYPH</name>
<dbReference type="SMART" id="SM00344">
    <property type="entry name" value="HTH_ASNC"/>
    <property type="match status" value="1"/>
</dbReference>
<dbReference type="EMBL" id="FNSL01000001">
    <property type="protein sequence ID" value="SEB35251.1"/>
    <property type="molecule type" value="Genomic_DNA"/>
</dbReference>
<dbReference type="SUPFAM" id="SSF46785">
    <property type="entry name" value="Winged helix' DNA-binding domain"/>
    <property type="match status" value="1"/>
</dbReference>
<dbReference type="Gene3D" id="3.30.70.920">
    <property type="match status" value="1"/>
</dbReference>
<dbReference type="InterPro" id="IPR036388">
    <property type="entry name" value="WH-like_DNA-bd_sf"/>
</dbReference>
<protein>
    <submittedName>
        <fullName evidence="5">Transcriptional regulator, AsnC family</fullName>
    </submittedName>
</protein>
<dbReference type="AlphaFoldDB" id="A0A1H4IMH0"/>
<gene>
    <name evidence="5" type="ORF">SAMN05216452_0224</name>
</gene>
<dbReference type="InterPro" id="IPR011991">
    <property type="entry name" value="ArsR-like_HTH"/>
</dbReference>
<dbReference type="PRINTS" id="PR00033">
    <property type="entry name" value="HTHASNC"/>
</dbReference>
<dbReference type="InterPro" id="IPR000485">
    <property type="entry name" value="AsnC-type_HTH_dom"/>
</dbReference>
<feature type="domain" description="HTH asnC-type" evidence="4">
    <location>
        <begin position="4"/>
        <end position="78"/>
    </location>
</feature>
<dbReference type="GO" id="GO:0043200">
    <property type="term" value="P:response to amino acid"/>
    <property type="evidence" value="ECO:0007669"/>
    <property type="project" value="TreeGrafter"/>
</dbReference>
<organism evidence="5 6">
    <name type="scientific">Nitratireductor aquibiodomus</name>
    <dbReference type="NCBI Taxonomy" id="204799"/>
    <lineage>
        <taxon>Bacteria</taxon>
        <taxon>Pseudomonadati</taxon>
        <taxon>Pseudomonadota</taxon>
        <taxon>Alphaproteobacteria</taxon>
        <taxon>Hyphomicrobiales</taxon>
        <taxon>Phyllobacteriaceae</taxon>
        <taxon>Nitratireductor</taxon>
    </lineage>
</organism>
<dbReference type="InterPro" id="IPR019887">
    <property type="entry name" value="Tscrpt_reg_AsnC/Lrp_C"/>
</dbReference>
<keyword evidence="3" id="KW-0804">Transcription</keyword>
<proteinExistence type="predicted"/>
<dbReference type="PROSITE" id="PS00519">
    <property type="entry name" value="HTH_ASNC_1"/>
    <property type="match status" value="1"/>
</dbReference>
<evidence type="ECO:0000256" key="1">
    <source>
        <dbReference type="ARBA" id="ARBA00023015"/>
    </source>
</evidence>
<dbReference type="InterPro" id="IPR011008">
    <property type="entry name" value="Dimeric_a/b-barrel"/>
</dbReference>
<keyword evidence="1" id="KW-0805">Transcription regulation</keyword>
<evidence type="ECO:0000313" key="5">
    <source>
        <dbReference type="EMBL" id="SEB35251.1"/>
    </source>
</evidence>
<dbReference type="GO" id="GO:0043565">
    <property type="term" value="F:sequence-specific DNA binding"/>
    <property type="evidence" value="ECO:0007669"/>
    <property type="project" value="InterPro"/>
</dbReference>
<dbReference type="SUPFAM" id="SSF54909">
    <property type="entry name" value="Dimeric alpha+beta barrel"/>
    <property type="match status" value="1"/>
</dbReference>
<dbReference type="CDD" id="cd00090">
    <property type="entry name" value="HTH_ARSR"/>
    <property type="match status" value="1"/>
</dbReference>
<keyword evidence="6" id="KW-1185">Reference proteome</keyword>
<dbReference type="Pfam" id="PF13412">
    <property type="entry name" value="HTH_24"/>
    <property type="match status" value="1"/>
</dbReference>
<accession>A0A1H4IMH0</accession>
<dbReference type="InterPro" id="IPR019885">
    <property type="entry name" value="Tscrpt_reg_HTH_AsnC-type_CS"/>
</dbReference>
<dbReference type="RefSeq" id="WP_090326094.1">
    <property type="nucleotide sequence ID" value="NZ_FNSL01000001.1"/>
</dbReference>
<dbReference type="GO" id="GO:0005829">
    <property type="term" value="C:cytosol"/>
    <property type="evidence" value="ECO:0007669"/>
    <property type="project" value="TreeGrafter"/>
</dbReference>
<dbReference type="GO" id="GO:0006355">
    <property type="term" value="P:regulation of DNA-templated transcription"/>
    <property type="evidence" value="ECO:0007669"/>
    <property type="project" value="UniProtKB-ARBA"/>
</dbReference>